<dbReference type="SUPFAM" id="SSF110849">
    <property type="entry name" value="ParB/Sulfiredoxin"/>
    <property type="match status" value="1"/>
</dbReference>
<dbReference type="Pfam" id="PF08857">
    <property type="entry name" value="ParBc_2"/>
    <property type="match status" value="1"/>
</dbReference>
<proteinExistence type="predicted"/>
<dbReference type="InterPro" id="IPR016932">
    <property type="entry name" value="UCP029669"/>
</dbReference>
<dbReference type="Proteomes" id="UP000078272">
    <property type="component" value="Unassembled WGS sequence"/>
</dbReference>
<accession>A0A175R3G6</accession>
<dbReference type="PATRIC" id="fig|401562.3.peg.4502"/>
<dbReference type="STRING" id="401562.NS365_07670"/>
<dbReference type="Gene3D" id="3.90.1530.10">
    <property type="entry name" value="Conserved hypothetical protein from pyrococcus furiosus pfu- 392566-001, ParB domain"/>
    <property type="match status" value="1"/>
</dbReference>
<dbReference type="InterPro" id="IPR014956">
    <property type="entry name" value="ParBc_2"/>
</dbReference>
<protein>
    <submittedName>
        <fullName evidence="1">Chromosome partitioning protein ParB</fullName>
    </submittedName>
</protein>
<name>A0A175R3G6_9HYPH</name>
<dbReference type="OrthoDB" id="552416at2"/>
<dbReference type="EMBL" id="LDPZ01000062">
    <property type="protein sequence ID" value="KTQ85297.1"/>
    <property type="molecule type" value="Genomic_DNA"/>
</dbReference>
<gene>
    <name evidence="1" type="ORF">NS226_20360</name>
</gene>
<comment type="caution">
    <text evidence="1">The sequence shown here is derived from an EMBL/GenBank/DDBJ whole genome shotgun (WGS) entry which is preliminary data.</text>
</comment>
<reference evidence="1 2" key="1">
    <citation type="journal article" date="2016" name="Front. Microbiol.">
        <title>Genomic Resource of Rice Seed Associated Bacteria.</title>
        <authorList>
            <person name="Midha S."/>
            <person name="Bansal K."/>
            <person name="Sharma S."/>
            <person name="Kumar N."/>
            <person name="Patil P.P."/>
            <person name="Chaudhry V."/>
            <person name="Patil P.B."/>
        </authorList>
    </citation>
    <scope>NUCLEOTIDE SEQUENCE [LARGE SCALE GENOMIC DNA]</scope>
    <source>
        <strain evidence="1 2">NS226</strain>
    </source>
</reference>
<dbReference type="AlphaFoldDB" id="A0A175R3G6"/>
<dbReference type="RefSeq" id="WP_058636522.1">
    <property type="nucleotide sequence ID" value="NZ_LDPZ01000062.1"/>
</dbReference>
<dbReference type="InterPro" id="IPR036086">
    <property type="entry name" value="ParB/Sulfiredoxin_sf"/>
</dbReference>
<dbReference type="CDD" id="cd16390">
    <property type="entry name" value="ParB_N_Srx_like"/>
    <property type="match status" value="1"/>
</dbReference>
<dbReference type="Gene3D" id="1.10.8.10">
    <property type="entry name" value="DNA helicase RuvA subunit, C-terminal domain"/>
    <property type="match status" value="1"/>
</dbReference>
<dbReference type="PIRSF" id="PIRSF029669">
    <property type="entry name" value="UCP029669"/>
    <property type="match status" value="1"/>
</dbReference>
<evidence type="ECO:0000313" key="2">
    <source>
        <dbReference type="Proteomes" id="UP000078272"/>
    </source>
</evidence>
<evidence type="ECO:0000313" key="1">
    <source>
        <dbReference type="EMBL" id="KTQ85297.1"/>
    </source>
</evidence>
<sequence>MPTHVPIGFKLEDLRPTQMTVGLREVEAKRRHWRDADETERTLLLRRHVIPAVIGPKQRAYIVDHHHFARALLEEDAGPVGLYVLADLSDLPKGEFWCFLDNSHWCHAYDASGTRCDLADIPKHLSDLADDPYRSLVGALIRRGGCAKSDKPFSEFLWADHLRRRIDETLVEQDFDAAVEKALALARAREARSLPGWCAAGGDGL</sequence>
<organism evidence="1 2">
    <name type="scientific">Aureimonas ureilytica</name>
    <dbReference type="NCBI Taxonomy" id="401562"/>
    <lineage>
        <taxon>Bacteria</taxon>
        <taxon>Pseudomonadati</taxon>
        <taxon>Pseudomonadota</taxon>
        <taxon>Alphaproteobacteria</taxon>
        <taxon>Hyphomicrobiales</taxon>
        <taxon>Aurantimonadaceae</taxon>
        <taxon>Aureimonas</taxon>
    </lineage>
</organism>